<dbReference type="CDD" id="cd00118">
    <property type="entry name" value="LysM"/>
    <property type="match status" value="1"/>
</dbReference>
<feature type="region of interest" description="Disordered" evidence="1">
    <location>
        <begin position="1"/>
        <end position="26"/>
    </location>
</feature>
<sequence length="534" mass="53143">MLPALDTTGTRAAGPTPRPPAGGETVYAQRGDRLSDVAQRHGVDASELQAANPGLAQAEALLPGQPVRLPARDDGTSPAVAGVSAATGREGLVQALQARAYEAGRVAPQQAFDGTVLRSVPTVHEGGTLDHHFSSPGRYNAPGQGMLYTAPDAASALHEAAAYAKLGSHPLAERSLVETAFRATPDAEGRGGVADIAEGARRVGLPQSAFTQAKGGKPPSLLHQLTGEHPYTLPQQAAKGASDNGATGLRAPAATCTAQVDIVTRHATPDQLTPLRVTRYDAAGQPAPSVPAAGIVRPMPTDTRAYQDGPVAKRAGDRAAANQSPEKLGKTRTDQARQLLTDAKAGYPRASSVRYGAAGAAAATLIDAGVRAAHAEPVAAGQVAGDVAKSAALGGAAAKGVDALTPRLGLVKAGGAVGALVQAGVSGYGNAQAYRAGQITGSRAVANTVVDTGTAAAAGAAGAWVGAAVGSVVPVAGTAVGAVVGFGVGVGAHYAIGALDRATGVTQAAKDALTSGLQSAHEGVSKAWNAIKPW</sequence>
<dbReference type="RefSeq" id="WP_088484591.1">
    <property type="nucleotide sequence ID" value="NZ_NISI01000007.1"/>
</dbReference>
<dbReference type="InterPro" id="IPR018392">
    <property type="entry name" value="LysM"/>
</dbReference>
<evidence type="ECO:0000313" key="3">
    <source>
        <dbReference type="EMBL" id="OWR02701.1"/>
    </source>
</evidence>
<evidence type="ECO:0000259" key="2">
    <source>
        <dbReference type="PROSITE" id="PS51782"/>
    </source>
</evidence>
<dbReference type="EMBL" id="NISI01000007">
    <property type="protein sequence ID" value="OWR02701.1"/>
    <property type="molecule type" value="Genomic_DNA"/>
</dbReference>
<name>A0A254N3K0_9BURK</name>
<keyword evidence="4" id="KW-1185">Reference proteome</keyword>
<comment type="caution">
    <text evidence="3">The sequence shown here is derived from an EMBL/GenBank/DDBJ whole genome shotgun (WGS) entry which is preliminary data.</text>
</comment>
<dbReference type="SUPFAM" id="SSF54106">
    <property type="entry name" value="LysM domain"/>
    <property type="match status" value="1"/>
</dbReference>
<accession>A0A254N3K0</accession>
<dbReference type="PROSITE" id="PS51782">
    <property type="entry name" value="LYSM"/>
    <property type="match status" value="1"/>
</dbReference>
<gene>
    <name evidence="3" type="ORF">CDO81_17885</name>
</gene>
<dbReference type="Gene3D" id="3.10.350.10">
    <property type="entry name" value="LysM domain"/>
    <property type="match status" value="1"/>
</dbReference>
<dbReference type="Pfam" id="PF01476">
    <property type="entry name" value="LysM"/>
    <property type="match status" value="1"/>
</dbReference>
<organism evidence="3 4">
    <name type="scientific">Roseateles puraquae</name>
    <dbReference type="NCBI Taxonomy" id="431059"/>
    <lineage>
        <taxon>Bacteria</taxon>
        <taxon>Pseudomonadati</taxon>
        <taxon>Pseudomonadota</taxon>
        <taxon>Betaproteobacteria</taxon>
        <taxon>Burkholderiales</taxon>
        <taxon>Sphaerotilaceae</taxon>
        <taxon>Roseateles</taxon>
    </lineage>
</organism>
<dbReference type="OrthoDB" id="8881725at2"/>
<dbReference type="AlphaFoldDB" id="A0A254N3K0"/>
<dbReference type="InterPro" id="IPR036779">
    <property type="entry name" value="LysM_dom_sf"/>
</dbReference>
<protein>
    <recommendedName>
        <fullName evidence="2">LysM domain-containing protein</fullName>
    </recommendedName>
</protein>
<proteinExistence type="predicted"/>
<evidence type="ECO:0000256" key="1">
    <source>
        <dbReference type="SAM" id="MobiDB-lite"/>
    </source>
</evidence>
<reference evidence="3 4" key="1">
    <citation type="journal article" date="2007" name="Int. J. Syst. Evol. Microbiol.">
        <title>Description of Pelomonas aquatica sp. nov. and Pelomonas puraquae sp. nov., isolated from industrial and haemodialysis water.</title>
        <authorList>
            <person name="Gomila M."/>
            <person name="Bowien B."/>
            <person name="Falsen E."/>
            <person name="Moore E.R."/>
            <person name="Lalucat J."/>
        </authorList>
    </citation>
    <scope>NUCLEOTIDE SEQUENCE [LARGE SCALE GENOMIC DNA]</scope>
    <source>
        <strain evidence="3 4">CCUG 52769</strain>
    </source>
</reference>
<dbReference type="SMART" id="SM00257">
    <property type="entry name" value="LysM"/>
    <property type="match status" value="1"/>
</dbReference>
<feature type="domain" description="LysM" evidence="2">
    <location>
        <begin position="24"/>
        <end position="69"/>
    </location>
</feature>
<evidence type="ECO:0000313" key="4">
    <source>
        <dbReference type="Proteomes" id="UP000197446"/>
    </source>
</evidence>
<dbReference type="Proteomes" id="UP000197446">
    <property type="component" value="Unassembled WGS sequence"/>
</dbReference>
<feature type="region of interest" description="Disordered" evidence="1">
    <location>
        <begin position="311"/>
        <end position="334"/>
    </location>
</feature>